<dbReference type="SUPFAM" id="SSF51735">
    <property type="entry name" value="NAD(P)-binding Rossmann-fold domains"/>
    <property type="match status" value="1"/>
</dbReference>
<dbReference type="RefSeq" id="WP_179445747.1">
    <property type="nucleotide sequence ID" value="NZ_JACBZS010000001.1"/>
</dbReference>
<gene>
    <name evidence="2" type="ORF">GGQ54_002554</name>
</gene>
<accession>A0A7Z0DAZ1</accession>
<feature type="domain" description="Enoyl reductase (ER)" evidence="1">
    <location>
        <begin position="46"/>
        <end position="363"/>
    </location>
</feature>
<dbReference type="Gene3D" id="3.40.50.720">
    <property type="entry name" value="NAD(P)-binding Rossmann-like Domain"/>
    <property type="match status" value="1"/>
</dbReference>
<dbReference type="GO" id="GO:0016491">
    <property type="term" value="F:oxidoreductase activity"/>
    <property type="evidence" value="ECO:0007669"/>
    <property type="project" value="InterPro"/>
</dbReference>
<evidence type="ECO:0000259" key="1">
    <source>
        <dbReference type="SMART" id="SM00829"/>
    </source>
</evidence>
<proteinExistence type="predicted"/>
<dbReference type="Pfam" id="PF08240">
    <property type="entry name" value="ADH_N"/>
    <property type="match status" value="1"/>
</dbReference>
<organism evidence="2 3">
    <name type="scientific">Naumannella cuiyingiana</name>
    <dbReference type="NCBI Taxonomy" id="1347891"/>
    <lineage>
        <taxon>Bacteria</taxon>
        <taxon>Bacillati</taxon>
        <taxon>Actinomycetota</taxon>
        <taxon>Actinomycetes</taxon>
        <taxon>Propionibacteriales</taxon>
        <taxon>Propionibacteriaceae</taxon>
        <taxon>Naumannella</taxon>
    </lineage>
</organism>
<name>A0A7Z0DAZ1_9ACTN</name>
<dbReference type="InterPro" id="IPR020843">
    <property type="entry name" value="ER"/>
</dbReference>
<dbReference type="InterPro" id="IPR052711">
    <property type="entry name" value="Zinc_ADH-like"/>
</dbReference>
<dbReference type="InterPro" id="IPR036291">
    <property type="entry name" value="NAD(P)-bd_dom_sf"/>
</dbReference>
<dbReference type="Pfam" id="PF00107">
    <property type="entry name" value="ADH_zinc_N"/>
    <property type="match status" value="1"/>
</dbReference>
<dbReference type="Gene3D" id="3.90.180.10">
    <property type="entry name" value="Medium-chain alcohol dehydrogenases, catalytic domain"/>
    <property type="match status" value="1"/>
</dbReference>
<dbReference type="AlphaFoldDB" id="A0A7Z0DAZ1"/>
<evidence type="ECO:0000313" key="3">
    <source>
        <dbReference type="Proteomes" id="UP000527616"/>
    </source>
</evidence>
<dbReference type="InterPro" id="IPR011032">
    <property type="entry name" value="GroES-like_sf"/>
</dbReference>
<protein>
    <submittedName>
        <fullName evidence="2">NADPH:quinone reductase-like Zn-dependent oxidoreductase</fullName>
    </submittedName>
</protein>
<dbReference type="PANTHER" id="PTHR45033">
    <property type="match status" value="1"/>
</dbReference>
<reference evidence="2 3" key="1">
    <citation type="submission" date="2020-07" db="EMBL/GenBank/DDBJ databases">
        <title>Sequencing the genomes of 1000 actinobacteria strains.</title>
        <authorList>
            <person name="Klenk H.-P."/>
        </authorList>
    </citation>
    <scope>NUCLEOTIDE SEQUENCE [LARGE SCALE GENOMIC DNA]</scope>
    <source>
        <strain evidence="2 3">DSM 103164</strain>
    </source>
</reference>
<dbReference type="Proteomes" id="UP000527616">
    <property type="component" value="Unassembled WGS sequence"/>
</dbReference>
<dbReference type="SMART" id="SM00829">
    <property type="entry name" value="PKS_ER"/>
    <property type="match status" value="1"/>
</dbReference>
<dbReference type="SUPFAM" id="SSF50129">
    <property type="entry name" value="GroES-like"/>
    <property type="match status" value="1"/>
</dbReference>
<evidence type="ECO:0000313" key="2">
    <source>
        <dbReference type="EMBL" id="NYI71994.1"/>
    </source>
</evidence>
<dbReference type="CDD" id="cd08276">
    <property type="entry name" value="MDR7"/>
    <property type="match status" value="1"/>
</dbReference>
<keyword evidence="3" id="KW-1185">Reference proteome</keyword>
<comment type="caution">
    <text evidence="2">The sequence shown here is derived from an EMBL/GenBank/DDBJ whole genome shotgun (WGS) entry which is preliminary data.</text>
</comment>
<dbReference type="PANTHER" id="PTHR45033:SF2">
    <property type="entry name" value="ZINC-TYPE ALCOHOL DEHYDROGENASE-LIKE PROTEIN C1773.06C"/>
    <property type="match status" value="1"/>
</dbReference>
<dbReference type="EMBL" id="JACBZS010000001">
    <property type="protein sequence ID" value="NYI71994.1"/>
    <property type="molecule type" value="Genomic_DNA"/>
</dbReference>
<sequence>MAGVGRRRIAAPARHQRVHCRRWPDQQRRWLSQGRRMKTWLCEFGGGLDSLRCVTRPRPAPAAGQVLVAVEAVSLNQRELSVLAGDYPLPVKDTVVPAADGVGRIVELGEGVTGLAVGDRVIGAVFPHWADGPFSPERSDQLGGSLDGMLAEFVCLEAAATVRIPATIPVEQAACLPCAGVTAWHALQIGRTTAPGDLVLSRTSGGVSCFVIALAAAMGATAWVATSDASRNGALTALGAARVIMTGPTMVPEVMSSTGSRGADRVVHLYGDVNESVAATTIGGSVSLVSPTGSGPIDASAVFLRNTAVHPISLGHLRHTRELVDAVATHGISVPIAETFALGDARAAFAHYVENRPFGKIIIRAHS</sequence>
<dbReference type="InterPro" id="IPR013149">
    <property type="entry name" value="ADH-like_C"/>
</dbReference>
<dbReference type="InterPro" id="IPR013154">
    <property type="entry name" value="ADH-like_N"/>
</dbReference>